<protein>
    <recommendedName>
        <fullName evidence="5">tRNA pseudouridine synthase Pus10</fullName>
        <ecNumber evidence="5">5.4.99.25</ecNumber>
    </recommendedName>
    <alternativeName>
        <fullName evidence="5">tRNA pseudouridine 54/55 synthase</fullName>
        <shortName evidence="5">Psi54/55 synthase</shortName>
    </alternativeName>
</protein>
<organism evidence="7 8">
    <name type="scientific">Halapricum desulfuricans</name>
    <dbReference type="NCBI Taxonomy" id="2841257"/>
    <lineage>
        <taxon>Archaea</taxon>
        <taxon>Methanobacteriati</taxon>
        <taxon>Methanobacteriota</taxon>
        <taxon>Stenosarchaea group</taxon>
        <taxon>Halobacteria</taxon>
        <taxon>Halobacteriales</taxon>
        <taxon>Haloarculaceae</taxon>
        <taxon>Halapricum</taxon>
    </lineage>
</organism>
<dbReference type="GO" id="GO:0031119">
    <property type="term" value="P:tRNA pseudouridine synthesis"/>
    <property type="evidence" value="ECO:0007669"/>
    <property type="project" value="UniProtKB-UniRule"/>
</dbReference>
<dbReference type="GO" id="GO:0160148">
    <property type="term" value="F:tRNA pseudouridine(55) synthase activity"/>
    <property type="evidence" value="ECO:0007669"/>
    <property type="project" value="UniProtKB-EC"/>
</dbReference>
<evidence type="ECO:0000256" key="2">
    <source>
        <dbReference type="ARBA" id="ARBA00022694"/>
    </source>
</evidence>
<keyword evidence="4 5" id="KW-0413">Isomerase</keyword>
<evidence type="ECO:0000256" key="3">
    <source>
        <dbReference type="ARBA" id="ARBA00022884"/>
    </source>
</evidence>
<keyword evidence="3 5" id="KW-0694">RNA-binding</keyword>
<dbReference type="InterPro" id="IPR005912">
    <property type="entry name" value="Pus10"/>
</dbReference>
<accession>A0A897N1P4</accession>
<dbReference type="InterPro" id="IPR055174">
    <property type="entry name" value="Pus10_THUMP_arc"/>
</dbReference>
<dbReference type="GO" id="GO:0000049">
    <property type="term" value="F:tRNA binding"/>
    <property type="evidence" value="ECO:0007669"/>
    <property type="project" value="InterPro"/>
</dbReference>
<feature type="binding site" evidence="5">
    <location>
        <position position="304"/>
    </location>
    <ligand>
        <name>substrate</name>
    </ligand>
</feature>
<evidence type="ECO:0000313" key="7">
    <source>
        <dbReference type="EMBL" id="QSG08300.1"/>
    </source>
</evidence>
<comment type="catalytic activity">
    <reaction evidence="5">
        <text>uridine(55) in tRNA = pseudouridine(55) in tRNA</text>
        <dbReference type="Rhea" id="RHEA:42532"/>
        <dbReference type="Rhea" id="RHEA-COMP:10101"/>
        <dbReference type="Rhea" id="RHEA-COMP:10102"/>
        <dbReference type="ChEBI" id="CHEBI:65314"/>
        <dbReference type="ChEBI" id="CHEBI:65315"/>
        <dbReference type="EC" id="5.4.99.25"/>
    </reaction>
</comment>
<keyword evidence="8" id="KW-1185">Reference proteome</keyword>
<dbReference type="SUPFAM" id="SSF57938">
    <property type="entry name" value="DnaJ/Hsp40 cysteine-rich domain"/>
    <property type="match status" value="1"/>
</dbReference>
<keyword evidence="2 5" id="KW-0819">tRNA processing</keyword>
<dbReference type="KEGG" id="hds:HSR122_0896"/>
<sequence>MTVLEIARDALATGPVCDACLGRLVADRSFGLTNAERGRALRTTVALEDDEPYEEPDDCWVCEGESDRIGTWVDRAVRAVADYAFDTYQVGTRVPPMLEENDTLLRDDVGLPEDAGEPLKAELNREVGKRFGREVDAEVDFERPDVQLLLDLGTDEVELQVNSAFVYGRYRKLERDIPQTKWPCNECGGTGLKRGAECPGCDGTGFRYDESVEQLTAPPVVEAYEGESATFHGAGREDVDALMLGTGRPFVIEVEDPHTREVDPEALEAAINDYAEGKVEVTDLAIPTYEMVERVKEHEASKTYRMAVEFDGPVADADLQAALDDLRGATITQRTPQRVDHRRADIDRTREVYDIKGDLEDETHATIELDGEGGLYVKELVSGDDGRTEPSLSGLLGVGAVVTALDVLAVEGETEPFLTEAYLAE</sequence>
<dbReference type="Pfam" id="PF22023">
    <property type="entry name" value="Pus10_THUMP_arc"/>
    <property type="match status" value="1"/>
</dbReference>
<dbReference type="PROSITE" id="PS51165">
    <property type="entry name" value="THUMP"/>
    <property type="match status" value="1"/>
</dbReference>
<dbReference type="EC" id="5.4.99.25" evidence="5"/>
<proteinExistence type="inferred from homology"/>
<dbReference type="PANTHER" id="PTHR21568:SF0">
    <property type="entry name" value="TRNA PSEUDOURIDINE SYNTHASE PUS10"/>
    <property type="match status" value="1"/>
</dbReference>
<dbReference type="HAMAP" id="MF_01893">
    <property type="entry name" value="Pus10_arch"/>
    <property type="match status" value="1"/>
</dbReference>
<dbReference type="InterPro" id="IPR039894">
    <property type="entry name" value="Pus10-like"/>
</dbReference>
<comment type="catalytic activity">
    <reaction evidence="5">
        <text>uridine(54) in tRNA = pseudouridine(54) in tRNA</text>
        <dbReference type="Rhea" id="RHEA:57876"/>
        <dbReference type="Rhea" id="RHEA-COMP:10193"/>
        <dbReference type="Rhea" id="RHEA-COMP:14141"/>
        <dbReference type="ChEBI" id="CHEBI:65314"/>
        <dbReference type="ChEBI" id="CHEBI:65315"/>
    </reaction>
</comment>
<dbReference type="SUPFAM" id="SSF55120">
    <property type="entry name" value="Pseudouridine synthase"/>
    <property type="match status" value="1"/>
</dbReference>
<gene>
    <name evidence="5 7" type="primary">pus10</name>
    <name evidence="7" type="ORF">HSR122_0896</name>
</gene>
<feature type="active site" description="Nucleophile" evidence="5">
    <location>
        <position position="238"/>
    </location>
</feature>
<dbReference type="InterPro" id="IPR020103">
    <property type="entry name" value="PsdUridine_synth_cat_dom_sf"/>
</dbReference>
<dbReference type="AlphaFoldDB" id="A0A897N1P4"/>
<dbReference type="Gene3D" id="3.30.70.3190">
    <property type="match status" value="1"/>
</dbReference>
<dbReference type="Pfam" id="PF21238">
    <property type="entry name" value="Pus10_C"/>
    <property type="match status" value="1"/>
</dbReference>
<evidence type="ECO:0000256" key="5">
    <source>
        <dbReference type="HAMAP-Rule" id="MF_01893"/>
    </source>
</evidence>
<dbReference type="GeneID" id="68851547"/>
<feature type="domain" description="THUMP" evidence="6">
    <location>
        <begin position="35"/>
        <end position="163"/>
    </location>
</feature>
<dbReference type="InterPro" id="IPR048741">
    <property type="entry name" value="Pus10-like_C"/>
</dbReference>
<dbReference type="Proteomes" id="UP000662973">
    <property type="component" value="Chromosome"/>
</dbReference>
<evidence type="ECO:0000259" key="6">
    <source>
        <dbReference type="PROSITE" id="PS51165"/>
    </source>
</evidence>
<dbReference type="NCBIfam" id="TIGR01213">
    <property type="entry name" value="pseudo_Pus10arc"/>
    <property type="match status" value="1"/>
</dbReference>
<name>A0A897N1P4_9EURY</name>
<evidence type="ECO:0000256" key="4">
    <source>
        <dbReference type="ARBA" id="ARBA00023235"/>
    </source>
</evidence>
<evidence type="ECO:0000313" key="8">
    <source>
        <dbReference type="Proteomes" id="UP000662973"/>
    </source>
</evidence>
<feature type="binding site" evidence="5">
    <location>
        <position position="376"/>
    </location>
    <ligand>
        <name>substrate</name>
    </ligand>
</feature>
<dbReference type="RefSeq" id="WP_229111444.1">
    <property type="nucleotide sequence ID" value="NZ_CP064788.1"/>
</dbReference>
<dbReference type="PANTHER" id="PTHR21568">
    <property type="entry name" value="TRNA PSEUDOURIDINE SYNTHASE PUS10"/>
    <property type="match status" value="1"/>
</dbReference>
<dbReference type="EMBL" id="CP064788">
    <property type="protein sequence ID" value="QSG08300.1"/>
    <property type="molecule type" value="Genomic_DNA"/>
</dbReference>
<dbReference type="InterPro" id="IPR004114">
    <property type="entry name" value="THUMP_dom"/>
</dbReference>
<dbReference type="Gene3D" id="3.30.70.2510">
    <property type="match status" value="1"/>
</dbReference>
<comment type="similarity">
    <text evidence="1 5">Belongs to the pseudouridine synthase Pus10 family.</text>
</comment>
<dbReference type="FunFam" id="3.30.70.2510:FF:000001">
    <property type="entry name" value="tRNA pseudouridine synthase Pus10"/>
    <property type="match status" value="1"/>
</dbReference>
<evidence type="ECO:0000256" key="1">
    <source>
        <dbReference type="ARBA" id="ARBA00009652"/>
    </source>
</evidence>
<comment type="function">
    <text evidence="5">Responsible for synthesis of pseudouridine from uracil-54 and uracil-55 in the psi GC loop of transfer RNAs.</text>
</comment>
<reference evidence="7 8" key="1">
    <citation type="submission" date="2020-11" db="EMBL/GenBank/DDBJ databases">
        <title>Carbohydrate-dependent, anaerobic sulfur respiration: A novel catabolism in halophilic archaea.</title>
        <authorList>
            <person name="Sorokin D.Y."/>
            <person name="Messina E."/>
            <person name="Smedile F."/>
            <person name="La Cono V."/>
            <person name="Hallsworth J.E."/>
            <person name="Yakimov M.M."/>
        </authorList>
    </citation>
    <scope>NUCLEOTIDE SEQUENCE [LARGE SCALE GENOMIC DNA]</scope>
    <source>
        <strain evidence="7 8">HSR12-2</strain>
    </source>
</reference>
<dbReference type="InterPro" id="IPR036410">
    <property type="entry name" value="HSP_DnaJ_Cys-rich_dom_sf"/>
</dbReference>